<evidence type="ECO:0000313" key="7">
    <source>
        <dbReference type="Proteomes" id="UP000800981"/>
    </source>
</evidence>
<feature type="region of interest" description="Disordered" evidence="2">
    <location>
        <begin position="508"/>
        <end position="527"/>
    </location>
</feature>
<dbReference type="Pfam" id="PF13399">
    <property type="entry name" value="LytR_C"/>
    <property type="match status" value="1"/>
</dbReference>
<dbReference type="Pfam" id="PF03816">
    <property type="entry name" value="LytR_cpsA_psr"/>
    <property type="match status" value="1"/>
</dbReference>
<dbReference type="PANTHER" id="PTHR33392">
    <property type="entry name" value="POLYISOPRENYL-TEICHOIC ACID--PEPTIDOGLYCAN TEICHOIC ACID TRANSFERASE TAGU"/>
    <property type="match status" value="1"/>
</dbReference>
<dbReference type="RefSeq" id="WP_166282400.1">
    <property type="nucleotide sequence ID" value="NZ_JAANNP010000009.1"/>
</dbReference>
<gene>
    <name evidence="6" type="ORF">G9H71_12775</name>
</gene>
<keyword evidence="3" id="KW-1133">Transmembrane helix</keyword>
<evidence type="ECO:0000313" key="6">
    <source>
        <dbReference type="EMBL" id="NHC14654.1"/>
    </source>
</evidence>
<comment type="caution">
    <text evidence="6">The sequence shown here is derived from an EMBL/GenBank/DDBJ whole genome shotgun (WGS) entry which is preliminary data.</text>
</comment>
<keyword evidence="3" id="KW-0812">Transmembrane</keyword>
<dbReference type="Gene3D" id="3.40.630.190">
    <property type="entry name" value="LCP protein"/>
    <property type="match status" value="1"/>
</dbReference>
<evidence type="ECO:0000256" key="2">
    <source>
        <dbReference type="SAM" id="MobiDB-lite"/>
    </source>
</evidence>
<accession>A0ABX0GYI0</accession>
<sequence>MSRRSTAPPVRRGPDRRPRAAPGLPPHLDPRATRRTPPPAPRPAGRESGTGRAGKAGKAVRWAAAAAAVGVLGVSVVGWAADSRIDRISVFGDLASGDQPARTTDRAQNILLVGSDSREDMSRKDRARLHVGSVDSAAGRRADTMMLLHVSEDQEKATLVSFPRDSYVTIPAHTYNGKQVPAQKNKINTAYAAGGPGLTIATIAQATGIHIDHYIEIDFLGFEKMVNAVGGVEICTPRALKDDKSGLDIPSGTSELDGEMGLKYVRARYLDSDFGRIERQQKFLGAIVRKATSAGTLTNPVKLTKLVNALLSSVTVDEGLGRSDMLGLARKLGGLSPSALTFATIPIADDNFNPPGPLAATVVWDEEQADALFTKIRDDLPLTSPTPAASASAMAPAGVKVPPSQVRLQVLNGAGVTGLAGRAATDLRGVGFAVTGTGNADSSGATETVIRYDSRYTESIKTVQAALPGARAEAVDGLGATLQVVVGSGYTKAVKPVVAVAAAPKPAASPTPAVAAKTSTAADASCT</sequence>
<evidence type="ECO:0000256" key="1">
    <source>
        <dbReference type="ARBA" id="ARBA00006068"/>
    </source>
</evidence>
<name>A0ABX0GYI0_9ACTN</name>
<dbReference type="EMBL" id="JAANNP010000009">
    <property type="protein sequence ID" value="NHC14654.1"/>
    <property type="molecule type" value="Genomic_DNA"/>
</dbReference>
<feature type="region of interest" description="Disordered" evidence="2">
    <location>
        <begin position="1"/>
        <end position="56"/>
    </location>
</feature>
<dbReference type="Proteomes" id="UP000800981">
    <property type="component" value="Unassembled WGS sequence"/>
</dbReference>
<feature type="domain" description="Cell envelope-related transcriptional attenuator" evidence="4">
    <location>
        <begin position="141"/>
        <end position="292"/>
    </location>
</feature>
<dbReference type="PANTHER" id="PTHR33392:SF6">
    <property type="entry name" value="POLYISOPRENYL-TEICHOIC ACID--PEPTIDOGLYCAN TEICHOIC ACID TRANSFERASE TAGU"/>
    <property type="match status" value="1"/>
</dbReference>
<dbReference type="InterPro" id="IPR050922">
    <property type="entry name" value="LytR/CpsA/Psr_CW_biosynth"/>
</dbReference>
<feature type="transmembrane region" description="Helical" evidence="3">
    <location>
        <begin position="62"/>
        <end position="81"/>
    </location>
</feature>
<keyword evidence="7" id="KW-1185">Reference proteome</keyword>
<reference evidence="6 7" key="1">
    <citation type="submission" date="2020-03" db="EMBL/GenBank/DDBJ databases">
        <title>Two novel Motilibacter sp.</title>
        <authorList>
            <person name="Liu S."/>
        </authorList>
    </citation>
    <scope>NUCLEOTIDE SEQUENCE [LARGE SCALE GENOMIC DNA]</scope>
    <source>
        <strain evidence="6 7">E257</strain>
    </source>
</reference>
<dbReference type="InterPro" id="IPR004474">
    <property type="entry name" value="LytR_CpsA_psr"/>
</dbReference>
<proteinExistence type="inferred from homology"/>
<evidence type="ECO:0000259" key="4">
    <source>
        <dbReference type="Pfam" id="PF03816"/>
    </source>
</evidence>
<dbReference type="NCBIfam" id="TIGR00350">
    <property type="entry name" value="lytR_cpsA_psr"/>
    <property type="match status" value="1"/>
</dbReference>
<dbReference type="Gene3D" id="3.30.70.2390">
    <property type="match status" value="1"/>
</dbReference>
<evidence type="ECO:0000256" key="3">
    <source>
        <dbReference type="SAM" id="Phobius"/>
    </source>
</evidence>
<keyword evidence="3" id="KW-0472">Membrane</keyword>
<protein>
    <submittedName>
        <fullName evidence="6">LCP family protein</fullName>
    </submittedName>
</protein>
<organism evidence="6 7">
    <name type="scientific">Motilibacter deserti</name>
    <dbReference type="NCBI Taxonomy" id="2714956"/>
    <lineage>
        <taxon>Bacteria</taxon>
        <taxon>Bacillati</taxon>
        <taxon>Actinomycetota</taxon>
        <taxon>Actinomycetes</taxon>
        <taxon>Motilibacterales</taxon>
        <taxon>Motilibacteraceae</taxon>
        <taxon>Motilibacter</taxon>
    </lineage>
</organism>
<comment type="similarity">
    <text evidence="1">Belongs to the LytR/CpsA/Psr (LCP) family.</text>
</comment>
<evidence type="ECO:0000259" key="5">
    <source>
        <dbReference type="Pfam" id="PF13399"/>
    </source>
</evidence>
<feature type="domain" description="LytR/CpsA/Psr regulator C-terminal" evidence="5">
    <location>
        <begin position="405"/>
        <end position="490"/>
    </location>
</feature>
<dbReference type="InterPro" id="IPR027381">
    <property type="entry name" value="LytR/CpsA/Psr_C"/>
</dbReference>